<name>A0A329QM81_9BACL</name>
<proteinExistence type="predicted"/>
<gene>
    <name evidence="2" type="ORF">DC345_18415</name>
</gene>
<dbReference type="Pfam" id="PF12867">
    <property type="entry name" value="DinB_2"/>
    <property type="match status" value="1"/>
</dbReference>
<dbReference type="Proteomes" id="UP000250642">
    <property type="component" value="Unassembled WGS sequence"/>
</dbReference>
<dbReference type="SUPFAM" id="SSF109854">
    <property type="entry name" value="DinB/YfiT-like putative metalloenzymes"/>
    <property type="match status" value="1"/>
</dbReference>
<evidence type="ECO:0000313" key="2">
    <source>
        <dbReference type="EMBL" id="RAW13343.1"/>
    </source>
</evidence>
<dbReference type="InterPro" id="IPR024775">
    <property type="entry name" value="DinB-like"/>
</dbReference>
<evidence type="ECO:0000313" key="3">
    <source>
        <dbReference type="Proteomes" id="UP000250642"/>
    </source>
</evidence>
<accession>A0A329QM81</accession>
<comment type="caution">
    <text evidence="2">The sequence shown here is derived from an EMBL/GenBank/DDBJ whole genome shotgun (WGS) entry which is preliminary data.</text>
</comment>
<dbReference type="EMBL" id="QEVW01000012">
    <property type="protein sequence ID" value="RAW13343.1"/>
    <property type="molecule type" value="Genomic_DNA"/>
</dbReference>
<organism evidence="2 3">
    <name type="scientific">Paenibacillus taichungensis</name>
    <dbReference type="NCBI Taxonomy" id="484184"/>
    <lineage>
        <taxon>Bacteria</taxon>
        <taxon>Bacillati</taxon>
        <taxon>Bacillota</taxon>
        <taxon>Bacilli</taxon>
        <taxon>Bacillales</taxon>
        <taxon>Paenibacillaceae</taxon>
        <taxon>Paenibacillus</taxon>
    </lineage>
</organism>
<reference evidence="2 3" key="1">
    <citation type="submission" date="2018-04" db="EMBL/GenBank/DDBJ databases">
        <title>Paenibacillus taichungensis Genome sequencing and assembly.</title>
        <authorList>
            <person name="Xu J."/>
            <person name="Rensing C."/>
            <person name="Mazhar H.S."/>
        </authorList>
    </citation>
    <scope>NUCLEOTIDE SEQUENCE [LARGE SCALE GENOMIC DNA]</scope>
    <source>
        <strain evidence="2 3">NC1</strain>
    </source>
</reference>
<evidence type="ECO:0000259" key="1">
    <source>
        <dbReference type="Pfam" id="PF12867"/>
    </source>
</evidence>
<feature type="domain" description="DinB-like" evidence="1">
    <location>
        <begin position="12"/>
        <end position="151"/>
    </location>
</feature>
<protein>
    <submittedName>
        <fullName evidence="2">DinB family protein</fullName>
    </submittedName>
</protein>
<dbReference type="Gene3D" id="1.20.120.450">
    <property type="entry name" value="dinb family like domain"/>
    <property type="match status" value="1"/>
</dbReference>
<sequence length="174" mass="19819">MPFKMTEAIEILERTPQTLKHLLSGLSEGWLTCNEGEETWNAQEVIDHLIEGEKTNWMTRLTFISNEGGSNKPFPAFDRYSHLGRTSEESIEDKLLEFDILRTRNITGLKELMDSEAKLEQTGTHPAFGTVTASELIATWAVHDLTHIAQIVRIMAKRYDSDVGPWKEYLGILK</sequence>
<dbReference type="AlphaFoldDB" id="A0A329QM81"/>
<dbReference type="InterPro" id="IPR034660">
    <property type="entry name" value="DinB/YfiT-like"/>
</dbReference>
<dbReference type="RefSeq" id="WP_113054302.1">
    <property type="nucleotide sequence ID" value="NZ_QEVW01000012.1"/>
</dbReference>